<reference evidence="8" key="1">
    <citation type="submission" date="2023-07" db="EMBL/GenBank/DDBJ databases">
        <authorList>
            <person name="Haufschild T."/>
            <person name="Kallscheuer N."/>
            <person name="Hammer J."/>
            <person name="Kohn T."/>
            <person name="Kabuu M."/>
            <person name="Jogler M."/>
            <person name="Wohfarth N."/>
            <person name="Heuer A."/>
            <person name="Rohde M."/>
            <person name="van Teeseling M.C.F."/>
            <person name="Jogler C."/>
        </authorList>
    </citation>
    <scope>NUCLEOTIDE SEQUENCE</scope>
    <source>
        <strain evidence="8">Strain 138</strain>
        <strain evidence="9">Strain 318</strain>
    </source>
</reference>
<dbReference type="PANTHER" id="PTHR21248">
    <property type="entry name" value="CARDIOLIPIN SYNTHASE"/>
    <property type="match status" value="1"/>
</dbReference>
<dbReference type="SUPFAM" id="SSF56024">
    <property type="entry name" value="Phospholipase D/nuclease"/>
    <property type="match status" value="2"/>
</dbReference>
<feature type="domain" description="PLD phosphodiesterase" evidence="7">
    <location>
        <begin position="222"/>
        <end position="249"/>
    </location>
</feature>
<keyword evidence="5 6" id="KW-0472">Membrane</keyword>
<name>A0AA49JWD2_9BACT</name>
<dbReference type="GO" id="GO:0008808">
    <property type="term" value="F:cardiolipin synthase activity"/>
    <property type="evidence" value="ECO:0007669"/>
    <property type="project" value="TreeGrafter"/>
</dbReference>
<dbReference type="EMBL" id="CP130612">
    <property type="protein sequence ID" value="WKW13254.1"/>
    <property type="molecule type" value="Genomic_DNA"/>
</dbReference>
<dbReference type="Pfam" id="PF13396">
    <property type="entry name" value="PLDc_N"/>
    <property type="match status" value="1"/>
</dbReference>
<evidence type="ECO:0000256" key="3">
    <source>
        <dbReference type="ARBA" id="ARBA00022692"/>
    </source>
</evidence>
<dbReference type="Proteomes" id="UP001229955">
    <property type="component" value="Chromosome"/>
</dbReference>
<sequence>MSWSVLRDLPGWWAYAAAAVVLAFNLAATGHVLVNKRDVRAAISWTGVIWLVPVIGSVLYAMLGLNRIRRRAAELQRARRRMSLATPHGTAIARVGTATSVPTAFEPMARLGETMSGRPLLTGNRITPLHNGDEAYPAMLAAIDAARSSVALSSYIFGDDAAGRPFIEALGRAAARGVEVRVLIDGVGARYTWPPVVQALRKAGVRAALFLPRVRDAGLGFFNLRTHRKVLTVDGRVAFCGGINIQARNIHRDNPPRMVRDMHFQLEGPIVGQLQEVFAEDWAFMTRELLDGPQWYPTLPPTGETTARAFTDGPDGDLEILRTVLLGALASARESVRIVTPYFLPDQGLISALTVAALRGVRVDIVLPAKVNIPLVQWAATAQLWQVLRPGCRVHLTPLPFDHTKLMVVDRTWVLFGSSNWDPRSLRLNFELDVECFDRKLAERLDEEVRMKIAGATELTLQHVDSRPGWKKLGHGLARLLSPYL</sequence>
<evidence type="ECO:0000256" key="1">
    <source>
        <dbReference type="ARBA" id="ARBA00004651"/>
    </source>
</evidence>
<evidence type="ECO:0000256" key="6">
    <source>
        <dbReference type="SAM" id="Phobius"/>
    </source>
</evidence>
<dbReference type="InterPro" id="IPR027379">
    <property type="entry name" value="CLS_N"/>
</dbReference>
<dbReference type="Pfam" id="PF13091">
    <property type="entry name" value="PLDc_2"/>
    <property type="match status" value="2"/>
</dbReference>
<dbReference type="InterPro" id="IPR025202">
    <property type="entry name" value="PLD-like_dom"/>
</dbReference>
<proteinExistence type="predicted"/>
<organism evidence="8">
    <name type="scientific">Pseudogemmatithrix spongiicola</name>
    <dbReference type="NCBI Taxonomy" id="3062599"/>
    <lineage>
        <taxon>Bacteria</taxon>
        <taxon>Pseudomonadati</taxon>
        <taxon>Gemmatimonadota</taxon>
        <taxon>Gemmatimonadia</taxon>
        <taxon>Gemmatimonadales</taxon>
        <taxon>Gemmatimonadaceae</taxon>
        <taxon>Pseudogemmatithrix</taxon>
    </lineage>
</organism>
<gene>
    <name evidence="8" type="ORF">Strain138_002571</name>
    <name evidence="9" type="ORF">Strain318_002571</name>
</gene>
<evidence type="ECO:0000256" key="4">
    <source>
        <dbReference type="ARBA" id="ARBA00022989"/>
    </source>
</evidence>
<accession>A0AA49K225</accession>
<evidence type="ECO:0000313" key="10">
    <source>
        <dbReference type="Proteomes" id="UP001229955"/>
    </source>
</evidence>
<dbReference type="SMART" id="SM00155">
    <property type="entry name" value="PLDc"/>
    <property type="match status" value="2"/>
</dbReference>
<accession>A0AA49JWD2</accession>
<evidence type="ECO:0000259" key="7">
    <source>
        <dbReference type="PROSITE" id="PS50035"/>
    </source>
</evidence>
<feature type="domain" description="PLD phosphodiesterase" evidence="7">
    <location>
        <begin position="398"/>
        <end position="425"/>
    </location>
</feature>
<keyword evidence="2" id="KW-1003">Cell membrane</keyword>
<comment type="subcellular location">
    <subcellularLocation>
        <location evidence="1">Cell membrane</location>
        <topology evidence="1">Multi-pass membrane protein</topology>
    </subcellularLocation>
</comment>
<evidence type="ECO:0000313" key="9">
    <source>
        <dbReference type="EMBL" id="WKW16161.1"/>
    </source>
</evidence>
<feature type="transmembrane region" description="Helical" evidence="6">
    <location>
        <begin position="41"/>
        <end position="63"/>
    </location>
</feature>
<dbReference type="InterPro" id="IPR001736">
    <property type="entry name" value="PLipase_D/transphosphatidylase"/>
</dbReference>
<dbReference type="EMBL" id="CP130613">
    <property type="protein sequence ID" value="WKW16161.1"/>
    <property type="molecule type" value="Genomic_DNA"/>
</dbReference>
<dbReference type="CDD" id="cd09157">
    <property type="entry name" value="PLDc_CLS_unchar2_1"/>
    <property type="match status" value="1"/>
</dbReference>
<dbReference type="CDD" id="cd09163">
    <property type="entry name" value="PLDc_CLS_unchar2_2"/>
    <property type="match status" value="1"/>
</dbReference>
<protein>
    <submittedName>
        <fullName evidence="8">Phospholipase D-like domain-containing protein</fullName>
    </submittedName>
</protein>
<evidence type="ECO:0000256" key="2">
    <source>
        <dbReference type="ARBA" id="ARBA00022475"/>
    </source>
</evidence>
<evidence type="ECO:0000313" key="8">
    <source>
        <dbReference type="EMBL" id="WKW13254.1"/>
    </source>
</evidence>
<dbReference type="PANTHER" id="PTHR21248:SF22">
    <property type="entry name" value="PHOSPHOLIPASE D"/>
    <property type="match status" value="1"/>
</dbReference>
<keyword evidence="4 6" id="KW-1133">Transmembrane helix</keyword>
<dbReference type="Gene3D" id="3.30.870.10">
    <property type="entry name" value="Endonuclease Chain A"/>
    <property type="match status" value="2"/>
</dbReference>
<keyword evidence="10" id="KW-1185">Reference proteome</keyword>
<keyword evidence="3 6" id="KW-0812">Transmembrane</keyword>
<dbReference type="KEGG" id="pspc:Strain318_002571"/>
<dbReference type="GO" id="GO:0005886">
    <property type="term" value="C:plasma membrane"/>
    <property type="evidence" value="ECO:0007669"/>
    <property type="project" value="UniProtKB-SubCell"/>
</dbReference>
<dbReference type="RefSeq" id="WP_367886114.1">
    <property type="nucleotide sequence ID" value="NZ_CP130612.1"/>
</dbReference>
<dbReference type="AlphaFoldDB" id="A0AA49JWD2"/>
<evidence type="ECO:0000256" key="5">
    <source>
        <dbReference type="ARBA" id="ARBA00023136"/>
    </source>
</evidence>
<dbReference type="PROSITE" id="PS50035">
    <property type="entry name" value="PLD"/>
    <property type="match status" value="2"/>
</dbReference>
<dbReference type="GO" id="GO:0032049">
    <property type="term" value="P:cardiolipin biosynthetic process"/>
    <property type="evidence" value="ECO:0007669"/>
    <property type="project" value="UniProtKB-ARBA"/>
</dbReference>
<feature type="transmembrane region" description="Helical" evidence="6">
    <location>
        <begin position="12"/>
        <end position="34"/>
    </location>
</feature>